<evidence type="ECO:0000313" key="3">
    <source>
        <dbReference type="Proteomes" id="UP000299102"/>
    </source>
</evidence>
<proteinExistence type="predicted"/>
<dbReference type="Proteomes" id="UP000299102">
    <property type="component" value="Unassembled WGS sequence"/>
</dbReference>
<accession>A0A4C1YWR3</accession>
<name>A0A4C1YWR3_EUMVA</name>
<dbReference type="AlphaFoldDB" id="A0A4C1YWR3"/>
<sequence>MGRPHKGRAVTSGCGRRHATPPAPRPRSRLLRHRLRAHDSEEIIFFGTRIRIRTYSEPKKVAGKEGTVPLKNEKIDSLDFPDELIRCNLFSTDTVCSPPVPFIKGRPVRGPQYRP</sequence>
<protein>
    <submittedName>
        <fullName evidence="2">Uncharacterized protein</fullName>
    </submittedName>
</protein>
<comment type="caution">
    <text evidence="2">The sequence shown here is derived from an EMBL/GenBank/DDBJ whole genome shotgun (WGS) entry which is preliminary data.</text>
</comment>
<dbReference type="EMBL" id="BGZK01001413">
    <property type="protein sequence ID" value="GBP79413.1"/>
    <property type="molecule type" value="Genomic_DNA"/>
</dbReference>
<evidence type="ECO:0000256" key="1">
    <source>
        <dbReference type="SAM" id="MobiDB-lite"/>
    </source>
</evidence>
<feature type="region of interest" description="Disordered" evidence="1">
    <location>
        <begin position="1"/>
        <end position="31"/>
    </location>
</feature>
<evidence type="ECO:0000313" key="2">
    <source>
        <dbReference type="EMBL" id="GBP79413.1"/>
    </source>
</evidence>
<gene>
    <name evidence="2" type="ORF">EVAR_61838_1</name>
</gene>
<organism evidence="2 3">
    <name type="scientific">Eumeta variegata</name>
    <name type="common">Bagworm moth</name>
    <name type="synonym">Eumeta japonica</name>
    <dbReference type="NCBI Taxonomy" id="151549"/>
    <lineage>
        <taxon>Eukaryota</taxon>
        <taxon>Metazoa</taxon>
        <taxon>Ecdysozoa</taxon>
        <taxon>Arthropoda</taxon>
        <taxon>Hexapoda</taxon>
        <taxon>Insecta</taxon>
        <taxon>Pterygota</taxon>
        <taxon>Neoptera</taxon>
        <taxon>Endopterygota</taxon>
        <taxon>Lepidoptera</taxon>
        <taxon>Glossata</taxon>
        <taxon>Ditrysia</taxon>
        <taxon>Tineoidea</taxon>
        <taxon>Psychidae</taxon>
        <taxon>Oiketicinae</taxon>
        <taxon>Eumeta</taxon>
    </lineage>
</organism>
<reference evidence="2 3" key="1">
    <citation type="journal article" date="2019" name="Commun. Biol.">
        <title>The bagworm genome reveals a unique fibroin gene that provides high tensile strength.</title>
        <authorList>
            <person name="Kono N."/>
            <person name="Nakamura H."/>
            <person name="Ohtoshi R."/>
            <person name="Tomita M."/>
            <person name="Numata K."/>
            <person name="Arakawa K."/>
        </authorList>
    </citation>
    <scope>NUCLEOTIDE SEQUENCE [LARGE SCALE GENOMIC DNA]</scope>
</reference>
<keyword evidence="3" id="KW-1185">Reference proteome</keyword>